<feature type="site" description="Important for catalytic activity" evidence="7">
    <location>
        <position position="259"/>
    </location>
</feature>
<accession>A0A0A5FY49</accession>
<dbReference type="Gene3D" id="3.30.1490.480">
    <property type="entry name" value="Endolytic murein transglycosylase"/>
    <property type="match status" value="1"/>
</dbReference>
<dbReference type="OrthoDB" id="9814591at2"/>
<dbReference type="HAMAP" id="MF_02065">
    <property type="entry name" value="MltG"/>
    <property type="match status" value="1"/>
</dbReference>
<proteinExistence type="inferred from homology"/>
<dbReference type="GO" id="GO:0008932">
    <property type="term" value="F:lytic endotransglycosylase activity"/>
    <property type="evidence" value="ECO:0007669"/>
    <property type="project" value="UniProtKB-UniRule"/>
</dbReference>
<evidence type="ECO:0000313" key="9">
    <source>
        <dbReference type="Proteomes" id="UP000030403"/>
    </source>
</evidence>
<keyword evidence="2 7" id="KW-0812">Transmembrane</keyword>
<dbReference type="eggNOG" id="COG1559">
    <property type="taxonomic scope" value="Bacteria"/>
</dbReference>
<dbReference type="RefSeq" id="WP_027446864.1">
    <property type="nucleotide sequence ID" value="NZ_AULJ01000042.1"/>
</dbReference>
<gene>
    <name evidence="7" type="primary">mltG</name>
    <name evidence="8" type="ORF">N783_16275</name>
</gene>
<dbReference type="EMBL" id="AVPF01000050">
    <property type="protein sequence ID" value="KGX84719.1"/>
    <property type="molecule type" value="Genomic_DNA"/>
</dbReference>
<evidence type="ECO:0000256" key="6">
    <source>
        <dbReference type="ARBA" id="ARBA00023316"/>
    </source>
</evidence>
<dbReference type="GO" id="GO:0009252">
    <property type="term" value="P:peptidoglycan biosynthetic process"/>
    <property type="evidence" value="ECO:0007669"/>
    <property type="project" value="UniProtKB-UniRule"/>
</dbReference>
<organism evidence="8 9">
    <name type="scientific">Pontibacillus marinus BH030004 = DSM 16465</name>
    <dbReference type="NCBI Taxonomy" id="1385511"/>
    <lineage>
        <taxon>Bacteria</taxon>
        <taxon>Bacillati</taxon>
        <taxon>Bacillota</taxon>
        <taxon>Bacilli</taxon>
        <taxon>Bacillales</taxon>
        <taxon>Bacillaceae</taxon>
        <taxon>Pontibacillus</taxon>
    </lineage>
</organism>
<evidence type="ECO:0000313" key="8">
    <source>
        <dbReference type="EMBL" id="KGX84719.1"/>
    </source>
</evidence>
<protein>
    <recommendedName>
        <fullName evidence="7">Endolytic murein transglycosylase</fullName>
        <ecNumber evidence="7">4.2.2.29</ecNumber>
    </recommendedName>
    <alternativeName>
        <fullName evidence="7">Peptidoglycan lytic transglycosylase</fullName>
    </alternativeName>
    <alternativeName>
        <fullName evidence="7">Peptidoglycan polymerization terminase</fullName>
    </alternativeName>
</protein>
<keyword evidence="3 7" id="KW-1133">Transmembrane helix</keyword>
<dbReference type="Proteomes" id="UP000030403">
    <property type="component" value="Unassembled WGS sequence"/>
</dbReference>
<keyword evidence="5 7" id="KW-0456">Lyase</keyword>
<evidence type="ECO:0000256" key="5">
    <source>
        <dbReference type="ARBA" id="ARBA00023239"/>
    </source>
</evidence>
<feature type="transmembrane region" description="Helical" evidence="7">
    <location>
        <begin position="27"/>
        <end position="50"/>
    </location>
</feature>
<comment type="caution">
    <text evidence="8">The sequence shown here is derived from an EMBL/GenBank/DDBJ whole genome shotgun (WGS) entry which is preliminary data.</text>
</comment>
<evidence type="ECO:0000256" key="4">
    <source>
        <dbReference type="ARBA" id="ARBA00023136"/>
    </source>
</evidence>
<dbReference type="Pfam" id="PF02618">
    <property type="entry name" value="YceG"/>
    <property type="match status" value="1"/>
</dbReference>
<dbReference type="GO" id="GO:0005886">
    <property type="term" value="C:plasma membrane"/>
    <property type="evidence" value="ECO:0007669"/>
    <property type="project" value="UniProtKB-SubCell"/>
</dbReference>
<dbReference type="GO" id="GO:0071555">
    <property type="term" value="P:cell wall organization"/>
    <property type="evidence" value="ECO:0007669"/>
    <property type="project" value="UniProtKB-KW"/>
</dbReference>
<dbReference type="PANTHER" id="PTHR30518:SF2">
    <property type="entry name" value="ENDOLYTIC MUREIN TRANSGLYCOSYLASE"/>
    <property type="match status" value="1"/>
</dbReference>
<keyword evidence="1 7" id="KW-1003">Cell membrane</keyword>
<evidence type="ECO:0000256" key="3">
    <source>
        <dbReference type="ARBA" id="ARBA00022989"/>
    </source>
</evidence>
<comment type="catalytic activity">
    <reaction evidence="7">
        <text>a peptidoglycan chain = a peptidoglycan chain with N-acetyl-1,6-anhydromuramyl-[peptide] at the reducing end + a peptidoglycan chain with N-acetylglucosamine at the non-reducing end.</text>
        <dbReference type="EC" id="4.2.2.29"/>
    </reaction>
</comment>
<evidence type="ECO:0000256" key="1">
    <source>
        <dbReference type="ARBA" id="ARBA00022475"/>
    </source>
</evidence>
<comment type="function">
    <text evidence="7">Functions as a peptidoglycan terminase that cleaves nascent peptidoglycan strands endolytically to terminate their elongation.</text>
</comment>
<keyword evidence="6 7" id="KW-0961">Cell wall biogenesis/degradation</keyword>
<sequence length="372" mass="41967">MSTSNHDDHSNEKKKKHSDEARTVRKIVAIVLSVIVIAIIAVGISGYLYVKSGLEPVDPDDTTKKTVEIPIGSSVSKIGSILENKGIIEDSRIFRFYIKFRNKSGFQAGEYQFSPSMTLDEITETLKTGKVVEEAVATVTIPEGKTIQQIADIYSNKMSFDKEEFVEKTKDVQYVESLIEKHPSILSDVILEPEIRNPLEGYLFAATYQFYEEDPSIEKIIEKMLQKTESVVTPYLDGINQKGLTVHEAVTFASLLEKEARTVEDRKKIAGVFYNRLEIDMALQTDPTVLYALGKHKDRVLHKDLEVDSPYNTYKYPGIPVGPISNFAENSLNAVVNPVNSENFYFVAAPSGEVYYAEDYDEHLRLKNKYLP</sequence>
<keyword evidence="4 7" id="KW-0472">Membrane</keyword>
<dbReference type="CDD" id="cd08010">
    <property type="entry name" value="MltG_like"/>
    <property type="match status" value="1"/>
</dbReference>
<name>A0A0A5FY49_9BACI</name>
<reference evidence="8 9" key="1">
    <citation type="submission" date="2013-08" db="EMBL/GenBank/DDBJ databases">
        <authorList>
            <person name="Huang J."/>
            <person name="Wang G."/>
        </authorList>
    </citation>
    <scope>NUCLEOTIDE SEQUENCE [LARGE SCALE GENOMIC DNA]</scope>
    <source>
        <strain evidence="8 9">BH030004</strain>
    </source>
</reference>
<dbReference type="AlphaFoldDB" id="A0A0A5FY49"/>
<dbReference type="EC" id="4.2.2.29" evidence="7"/>
<dbReference type="PANTHER" id="PTHR30518">
    <property type="entry name" value="ENDOLYTIC MUREIN TRANSGLYCOSYLASE"/>
    <property type="match status" value="1"/>
</dbReference>
<evidence type="ECO:0000256" key="7">
    <source>
        <dbReference type="HAMAP-Rule" id="MF_02065"/>
    </source>
</evidence>
<dbReference type="STRING" id="1385511.GCA_000425225_03251"/>
<evidence type="ECO:0000256" key="2">
    <source>
        <dbReference type="ARBA" id="ARBA00022692"/>
    </source>
</evidence>
<comment type="subcellular location">
    <subcellularLocation>
        <location evidence="7">Cell membrane</location>
        <topology evidence="7">Single-pass membrane protein</topology>
    </subcellularLocation>
</comment>
<comment type="similarity">
    <text evidence="7">Belongs to the transglycosylase MltG family.</text>
</comment>
<keyword evidence="9" id="KW-1185">Reference proteome</keyword>
<dbReference type="InterPro" id="IPR003770">
    <property type="entry name" value="MLTG-like"/>
</dbReference>
<dbReference type="NCBIfam" id="TIGR00247">
    <property type="entry name" value="endolytic transglycosylase MltG"/>
    <property type="match status" value="1"/>
</dbReference>